<name>A0ACA9QEC1_9GLOM</name>
<reference evidence="1" key="1">
    <citation type="submission" date="2021-06" db="EMBL/GenBank/DDBJ databases">
        <authorList>
            <person name="Kallberg Y."/>
            <person name="Tangrot J."/>
            <person name="Rosling A."/>
        </authorList>
    </citation>
    <scope>NUCLEOTIDE SEQUENCE</scope>
    <source>
        <strain evidence="1">MA461A</strain>
    </source>
</reference>
<organism evidence="1 2">
    <name type="scientific">Racocetra persica</name>
    <dbReference type="NCBI Taxonomy" id="160502"/>
    <lineage>
        <taxon>Eukaryota</taxon>
        <taxon>Fungi</taxon>
        <taxon>Fungi incertae sedis</taxon>
        <taxon>Mucoromycota</taxon>
        <taxon>Glomeromycotina</taxon>
        <taxon>Glomeromycetes</taxon>
        <taxon>Diversisporales</taxon>
        <taxon>Gigasporaceae</taxon>
        <taxon>Racocetra</taxon>
    </lineage>
</organism>
<protein>
    <submittedName>
        <fullName evidence="1">16063_t:CDS:1</fullName>
    </submittedName>
</protein>
<gene>
    <name evidence="1" type="ORF">RPERSI_LOCUS13827</name>
</gene>
<accession>A0ACA9QEC1</accession>
<feature type="non-terminal residue" evidence="1">
    <location>
        <position position="185"/>
    </location>
</feature>
<evidence type="ECO:0000313" key="1">
    <source>
        <dbReference type="EMBL" id="CAG8747537.1"/>
    </source>
</evidence>
<comment type="caution">
    <text evidence="1">The sequence shown here is derived from an EMBL/GenBank/DDBJ whole genome shotgun (WGS) entry which is preliminary data.</text>
</comment>
<sequence length="185" mass="21172">MITPTVNVWNWKLAKDLPENPSSLQKAKYELCQKILSYQEDNNLSDELLAKKLGLSKEQTLQILFGKLSLNRRMSELFKFLREEEADKELSQATKEIATHSDLIIQPVGASNDDLMPAVKEFNALKKAGIPPKKLLFALARLSTLKEAEAIKEYLKDTDYKYSENYLLEKTSYKQIQNEGKSITE</sequence>
<evidence type="ECO:0000313" key="2">
    <source>
        <dbReference type="Proteomes" id="UP000789920"/>
    </source>
</evidence>
<proteinExistence type="predicted"/>
<keyword evidence="2" id="KW-1185">Reference proteome</keyword>
<dbReference type="EMBL" id="CAJVQC010031100">
    <property type="protein sequence ID" value="CAG8747537.1"/>
    <property type="molecule type" value="Genomic_DNA"/>
</dbReference>
<dbReference type="Proteomes" id="UP000789920">
    <property type="component" value="Unassembled WGS sequence"/>
</dbReference>